<dbReference type="EMBL" id="RBWV01000015">
    <property type="protein sequence ID" value="RKS69228.1"/>
    <property type="molecule type" value="Genomic_DNA"/>
</dbReference>
<dbReference type="InterPro" id="IPR011050">
    <property type="entry name" value="Pectin_lyase_fold/virulence"/>
</dbReference>
<dbReference type="RefSeq" id="WP_147432001.1">
    <property type="nucleotide sequence ID" value="NZ_RBWV01000015.1"/>
</dbReference>
<dbReference type="Pfam" id="PF07510">
    <property type="entry name" value="GmrSD_C"/>
    <property type="match status" value="1"/>
</dbReference>
<feature type="compositionally biased region" description="Low complexity" evidence="1">
    <location>
        <begin position="289"/>
        <end position="314"/>
    </location>
</feature>
<proteinExistence type="predicted"/>
<dbReference type="InParanoid" id="A0A420XLB7"/>
<dbReference type="InterPro" id="IPR039448">
    <property type="entry name" value="Beta_helix"/>
</dbReference>
<dbReference type="OrthoDB" id="5196645at2"/>
<dbReference type="SMART" id="SM00710">
    <property type="entry name" value="PbH1"/>
    <property type="match status" value="7"/>
</dbReference>
<dbReference type="AlphaFoldDB" id="A0A420XLB7"/>
<dbReference type="Gene3D" id="2.160.20.10">
    <property type="entry name" value="Single-stranded right-handed beta-helix, Pectin lyase-like"/>
    <property type="match status" value="1"/>
</dbReference>
<feature type="compositionally biased region" description="Low complexity" evidence="1">
    <location>
        <begin position="236"/>
        <end position="259"/>
    </location>
</feature>
<feature type="domain" description="GmrSD restriction endonucleases C-terminal" evidence="2">
    <location>
        <begin position="90"/>
        <end position="225"/>
    </location>
</feature>
<feature type="compositionally biased region" description="Gly residues" evidence="1">
    <location>
        <begin position="279"/>
        <end position="288"/>
    </location>
</feature>
<keyword evidence="5" id="KW-1185">Reference proteome</keyword>
<sequence>MGGPTVHVNLSRLRERVALRPRAAVAAVPALLLAGLVGVPAVSSPAQAAAPTARTVLAKVKVKAYAPVTGYTAARFGKAWADINHDTCDTKNDILWRDLGRTAVLAPRSRCVVARGSFHSFYTGRTIRYSRTHPANTAVDRVVTTQQAWRTGARSWTAQKRLIFANDPLNLVTVDKATSARRGNRDASTWKPATTARSCSYVARRIAVQAKYGLWTTAAEKKTYTAVLAHCPRQPAPTGGAALPRAAGRPAPGGTTTPGDNLPAPGSTVNPSPRPTTGTGPGGTGTGPGSTPVPGSTAPGSKGSSPKPGFSVPPTQGSQPEPGRDHTTDWTVDQMSPTFDPGTTSELRKAAVGARPGTVMTLTPGLYLSRLVISASGTPDHPIVLQGPRDAVLSSGGIGSGTGLYITGSWVVVKGITLSHSQKGVLLDGSVGTVLDGIQVTDIGNEGVHFRKGTTRSVLRNSWIHDTGKSSPGFGEGVYVGSAVKNWKRSTGDDMTPDRSDGNLIEGNTIQDTTAEGVDVKEGTSGGVITGNTFLHSGYSGANSADSWIDLKGSGWSVTDNRGTSAGIADAVQVHHVLFPLSYPRDVQCTAIPGSGEDNAVSGTTFTDGGSASLFDEHYNACQNEI</sequence>
<dbReference type="PANTHER" id="PTHR24094:SF15">
    <property type="entry name" value="AMP-DEPENDENT SYNTHETASE_LIGASE DOMAIN-CONTAINING PROTEIN-RELATED"/>
    <property type="match status" value="1"/>
</dbReference>
<name>A0A420XLB7_9ACTN</name>
<evidence type="ECO:0000259" key="3">
    <source>
        <dbReference type="Pfam" id="PF13229"/>
    </source>
</evidence>
<dbReference type="InterPro" id="IPR012334">
    <property type="entry name" value="Pectin_lyas_fold"/>
</dbReference>
<protein>
    <submittedName>
        <fullName evidence="4">Parallel beta-helix repeat protein</fullName>
    </submittedName>
</protein>
<reference evidence="4 5" key="1">
    <citation type="submission" date="2018-10" db="EMBL/GenBank/DDBJ databases">
        <title>Genomic Encyclopedia of Archaeal and Bacterial Type Strains, Phase II (KMG-II): from individual species to whole genera.</title>
        <authorList>
            <person name="Goeker M."/>
        </authorList>
    </citation>
    <scope>NUCLEOTIDE SEQUENCE [LARGE SCALE GENOMIC DNA]</scope>
    <source>
        <strain evidence="4 5">RP-AC37</strain>
    </source>
</reference>
<dbReference type="InterPro" id="IPR011089">
    <property type="entry name" value="GmrSD_C"/>
</dbReference>
<dbReference type="SUPFAM" id="SSF51126">
    <property type="entry name" value="Pectin lyase-like"/>
    <property type="match status" value="1"/>
</dbReference>
<dbReference type="InterPro" id="IPR006626">
    <property type="entry name" value="PbH1"/>
</dbReference>
<organism evidence="4 5">
    <name type="scientific">Motilibacter peucedani</name>
    <dbReference type="NCBI Taxonomy" id="598650"/>
    <lineage>
        <taxon>Bacteria</taxon>
        <taxon>Bacillati</taxon>
        <taxon>Actinomycetota</taxon>
        <taxon>Actinomycetes</taxon>
        <taxon>Motilibacterales</taxon>
        <taxon>Motilibacteraceae</taxon>
        <taxon>Motilibacter</taxon>
    </lineage>
</organism>
<dbReference type="PANTHER" id="PTHR24094">
    <property type="entry name" value="SECRETED PROTEIN"/>
    <property type="match status" value="1"/>
</dbReference>
<feature type="domain" description="Right handed beta helix" evidence="3">
    <location>
        <begin position="403"/>
        <end position="562"/>
    </location>
</feature>
<feature type="region of interest" description="Disordered" evidence="1">
    <location>
        <begin position="236"/>
        <end position="344"/>
    </location>
</feature>
<evidence type="ECO:0000256" key="1">
    <source>
        <dbReference type="SAM" id="MobiDB-lite"/>
    </source>
</evidence>
<gene>
    <name evidence="4" type="ORF">CLV35_3402</name>
</gene>
<evidence type="ECO:0000313" key="4">
    <source>
        <dbReference type="EMBL" id="RKS69228.1"/>
    </source>
</evidence>
<dbReference type="Proteomes" id="UP000281955">
    <property type="component" value="Unassembled WGS sequence"/>
</dbReference>
<evidence type="ECO:0000259" key="2">
    <source>
        <dbReference type="Pfam" id="PF07510"/>
    </source>
</evidence>
<accession>A0A420XLB7</accession>
<comment type="caution">
    <text evidence="4">The sequence shown here is derived from an EMBL/GenBank/DDBJ whole genome shotgun (WGS) entry which is preliminary data.</text>
</comment>
<feature type="compositionally biased region" description="Polar residues" evidence="1">
    <location>
        <begin position="329"/>
        <end position="344"/>
    </location>
</feature>
<evidence type="ECO:0000313" key="5">
    <source>
        <dbReference type="Proteomes" id="UP000281955"/>
    </source>
</evidence>
<dbReference type="Pfam" id="PF13229">
    <property type="entry name" value="Beta_helix"/>
    <property type="match status" value="1"/>
</dbReference>